<accession>A0A4Q8B996</accession>
<comment type="caution">
    <text evidence="3">The sequence shown here is derived from an EMBL/GenBank/DDBJ whole genome shotgun (WGS) entry which is preliminary data.</text>
</comment>
<organism evidence="3 4">
    <name type="scientific">Micromonospora kangleipakensis</name>
    <dbReference type="NCBI Taxonomy" id="1077942"/>
    <lineage>
        <taxon>Bacteria</taxon>
        <taxon>Bacillati</taxon>
        <taxon>Actinomycetota</taxon>
        <taxon>Actinomycetes</taxon>
        <taxon>Micromonosporales</taxon>
        <taxon>Micromonosporaceae</taxon>
        <taxon>Micromonospora</taxon>
    </lineage>
</organism>
<reference evidence="3 4" key="1">
    <citation type="submission" date="2019-02" db="EMBL/GenBank/DDBJ databases">
        <title>Sequencing the genomes of 1000 actinobacteria strains.</title>
        <authorList>
            <person name="Klenk H.-P."/>
        </authorList>
    </citation>
    <scope>NUCLEOTIDE SEQUENCE [LARGE SCALE GENOMIC DNA]</scope>
    <source>
        <strain evidence="3 4">DSM 45612</strain>
    </source>
</reference>
<evidence type="ECO:0000313" key="4">
    <source>
        <dbReference type="Proteomes" id="UP000294114"/>
    </source>
</evidence>
<protein>
    <submittedName>
        <fullName evidence="3">MOSC domain-containing protein</fullName>
    </submittedName>
</protein>
<evidence type="ECO:0000259" key="2">
    <source>
        <dbReference type="Pfam" id="PF03476"/>
    </source>
</evidence>
<proteinExistence type="predicted"/>
<feature type="compositionally biased region" description="Pro residues" evidence="1">
    <location>
        <begin position="205"/>
        <end position="221"/>
    </location>
</feature>
<dbReference type="InterPro" id="IPR005303">
    <property type="entry name" value="MOCOS_middle"/>
</dbReference>
<dbReference type="EMBL" id="SHLD01000001">
    <property type="protein sequence ID" value="RZU73761.1"/>
    <property type="molecule type" value="Genomic_DNA"/>
</dbReference>
<dbReference type="Pfam" id="PF03476">
    <property type="entry name" value="MOSC_N"/>
    <property type="match status" value="1"/>
</dbReference>
<dbReference type="AlphaFoldDB" id="A0A4Q8B996"/>
<feature type="region of interest" description="Disordered" evidence="1">
    <location>
        <begin position="172"/>
        <end position="263"/>
    </location>
</feature>
<evidence type="ECO:0000256" key="1">
    <source>
        <dbReference type="SAM" id="MobiDB-lite"/>
    </source>
</evidence>
<dbReference type="SUPFAM" id="SSF141673">
    <property type="entry name" value="MOSC N-terminal domain-like"/>
    <property type="match status" value="1"/>
</dbReference>
<feature type="domain" description="Molybdenum cofactor sulfurase middle" evidence="2">
    <location>
        <begin position="2"/>
        <end position="117"/>
    </location>
</feature>
<feature type="compositionally biased region" description="Low complexity" evidence="1">
    <location>
        <begin position="232"/>
        <end position="253"/>
    </location>
</feature>
<sequence length="263" mass="27955">MRLAAVHTYPIKGCHRLDHDGARVEPWGLAGDRRWMVLDEHGVGVTQREATELVTLRAVPRDGGLVLRAPDRPDLDVPEPATAEPVLVRVFRSRLPVPALPAGPAADDWLGALLGRPVRLVWLGEPTRHMNPGERDHDTGDQVSFADEYPLLLAGTASLDALNGWLAEAGEPPVPMAPTWWSRGPRPGRRTGGPAAGSASDRPSSAPPGPATAAWSPPPTRRPGYAARSRCAPSPGTATSARSSSSASTWSPTGRVRCTSAIR</sequence>
<keyword evidence="4" id="KW-1185">Reference proteome</keyword>
<evidence type="ECO:0000313" key="3">
    <source>
        <dbReference type="EMBL" id="RZU73761.1"/>
    </source>
</evidence>
<name>A0A4Q8B996_9ACTN</name>
<dbReference type="Proteomes" id="UP000294114">
    <property type="component" value="Unassembled WGS sequence"/>
</dbReference>
<gene>
    <name evidence="3" type="ORF">EV384_2181</name>
</gene>